<keyword evidence="2" id="KW-1185">Reference proteome</keyword>
<dbReference type="AlphaFoldDB" id="A0AAE1GSU6"/>
<name>A0AAE1GSU6_9NEOP</name>
<comment type="caution">
    <text evidence="1">The sequence shown here is derived from an EMBL/GenBank/DDBJ whole genome shotgun (WGS) entry which is preliminary data.</text>
</comment>
<accession>A0AAE1GSU6</accession>
<gene>
    <name evidence="1" type="ORF">KUF71_018817</name>
</gene>
<evidence type="ECO:0000313" key="1">
    <source>
        <dbReference type="EMBL" id="KAK3908324.1"/>
    </source>
</evidence>
<reference evidence="1" key="2">
    <citation type="journal article" date="2023" name="BMC Genomics">
        <title>Pest status, molecular evolution, and epigenetic factors derived from the genome assembly of Frankliniella fusca, a thysanopteran phytovirus vector.</title>
        <authorList>
            <person name="Catto M.A."/>
            <person name="Labadie P.E."/>
            <person name="Jacobson A.L."/>
            <person name="Kennedy G.G."/>
            <person name="Srinivasan R."/>
            <person name="Hunt B.G."/>
        </authorList>
    </citation>
    <scope>NUCLEOTIDE SEQUENCE</scope>
    <source>
        <strain evidence="1">PL_HMW_Pooled</strain>
    </source>
</reference>
<organism evidence="1 2">
    <name type="scientific">Frankliniella fusca</name>
    <dbReference type="NCBI Taxonomy" id="407009"/>
    <lineage>
        <taxon>Eukaryota</taxon>
        <taxon>Metazoa</taxon>
        <taxon>Ecdysozoa</taxon>
        <taxon>Arthropoda</taxon>
        <taxon>Hexapoda</taxon>
        <taxon>Insecta</taxon>
        <taxon>Pterygota</taxon>
        <taxon>Neoptera</taxon>
        <taxon>Paraneoptera</taxon>
        <taxon>Thysanoptera</taxon>
        <taxon>Terebrantia</taxon>
        <taxon>Thripoidea</taxon>
        <taxon>Thripidae</taxon>
        <taxon>Frankliniella</taxon>
    </lineage>
</organism>
<dbReference type="Proteomes" id="UP001219518">
    <property type="component" value="Unassembled WGS sequence"/>
</dbReference>
<reference evidence="1" key="1">
    <citation type="submission" date="2021-07" db="EMBL/GenBank/DDBJ databases">
        <authorList>
            <person name="Catto M.A."/>
            <person name="Jacobson A."/>
            <person name="Kennedy G."/>
            <person name="Labadie P."/>
            <person name="Hunt B.G."/>
            <person name="Srinivasan R."/>
        </authorList>
    </citation>
    <scope>NUCLEOTIDE SEQUENCE</scope>
    <source>
        <strain evidence="1">PL_HMW_Pooled</strain>
        <tissue evidence="1">Head</tissue>
    </source>
</reference>
<dbReference type="EMBL" id="JAHWGI010000053">
    <property type="protein sequence ID" value="KAK3908324.1"/>
    <property type="molecule type" value="Genomic_DNA"/>
</dbReference>
<protein>
    <submittedName>
        <fullName evidence="1">Scarecrow-like protein 28</fullName>
    </submittedName>
</protein>
<sequence length="100" mass="11303">MFGADHLPNGMTLGRAEAGYLLTDALGPYFRDLMLQDARKAVSFSVCYDETTNAKHRKELQIGFRYWSEKTGEIIFKHLETFFIGIATGEVLKSHILMGD</sequence>
<proteinExistence type="predicted"/>
<evidence type="ECO:0000313" key="2">
    <source>
        <dbReference type="Proteomes" id="UP001219518"/>
    </source>
</evidence>